<accession>A0ABV5J8C6</accession>
<dbReference type="Pfam" id="PF12867">
    <property type="entry name" value="DinB_2"/>
    <property type="match status" value="1"/>
</dbReference>
<sequence>MDKAIIRKHLISLLQWEDAHVNFDTVINGIPEELRGVQARGLPYSPWQLLEHLRTIQHDILDFCQNPNYKEPTWPDDYWPQFVAPRSLDEWENSIKLYRSDRKALLEMAANPEVDLTAPIPHGSGQNYFRELLLVADHNSYHIGQLVIVRRLLGIWK</sequence>
<feature type="domain" description="DinB-like" evidence="1">
    <location>
        <begin position="15"/>
        <end position="146"/>
    </location>
</feature>
<keyword evidence="3" id="KW-1185">Reference proteome</keyword>
<comment type="caution">
    <text evidence="2">The sequence shown here is derived from an EMBL/GenBank/DDBJ whole genome shotgun (WGS) entry which is preliminary data.</text>
</comment>
<dbReference type="EMBL" id="JBHMEW010000066">
    <property type="protein sequence ID" value="MFB9213087.1"/>
    <property type="molecule type" value="Genomic_DNA"/>
</dbReference>
<evidence type="ECO:0000313" key="3">
    <source>
        <dbReference type="Proteomes" id="UP001589654"/>
    </source>
</evidence>
<dbReference type="RefSeq" id="WP_290247888.1">
    <property type="nucleotide sequence ID" value="NZ_JAUFQT010000001.1"/>
</dbReference>
<proteinExistence type="predicted"/>
<reference evidence="2 3" key="1">
    <citation type="submission" date="2024-09" db="EMBL/GenBank/DDBJ databases">
        <authorList>
            <person name="Sun Q."/>
            <person name="Mori K."/>
        </authorList>
    </citation>
    <scope>NUCLEOTIDE SEQUENCE [LARGE SCALE GENOMIC DNA]</scope>
    <source>
        <strain evidence="2 3">CECT 7682</strain>
    </source>
</reference>
<dbReference type="InterPro" id="IPR024775">
    <property type="entry name" value="DinB-like"/>
</dbReference>
<dbReference type="InterPro" id="IPR034660">
    <property type="entry name" value="DinB/YfiT-like"/>
</dbReference>
<gene>
    <name evidence="2" type="ORF">ACFFUR_14820</name>
</gene>
<name>A0ABV5J8C6_9BACT</name>
<dbReference type="SUPFAM" id="SSF109854">
    <property type="entry name" value="DinB/YfiT-like putative metalloenzymes"/>
    <property type="match status" value="1"/>
</dbReference>
<dbReference type="Gene3D" id="1.20.120.450">
    <property type="entry name" value="dinb family like domain"/>
    <property type="match status" value="1"/>
</dbReference>
<protein>
    <submittedName>
        <fullName evidence="2">DinB family protein</fullName>
    </submittedName>
</protein>
<evidence type="ECO:0000259" key="1">
    <source>
        <dbReference type="Pfam" id="PF12867"/>
    </source>
</evidence>
<organism evidence="2 3">
    <name type="scientific">Echinicola jeungdonensis</name>
    <dbReference type="NCBI Taxonomy" id="709343"/>
    <lineage>
        <taxon>Bacteria</taxon>
        <taxon>Pseudomonadati</taxon>
        <taxon>Bacteroidota</taxon>
        <taxon>Cytophagia</taxon>
        <taxon>Cytophagales</taxon>
        <taxon>Cyclobacteriaceae</taxon>
        <taxon>Echinicola</taxon>
    </lineage>
</organism>
<evidence type="ECO:0000313" key="2">
    <source>
        <dbReference type="EMBL" id="MFB9213087.1"/>
    </source>
</evidence>
<dbReference type="Proteomes" id="UP001589654">
    <property type="component" value="Unassembled WGS sequence"/>
</dbReference>